<evidence type="ECO:0000256" key="1">
    <source>
        <dbReference type="ARBA" id="ARBA00023015"/>
    </source>
</evidence>
<proteinExistence type="predicted"/>
<evidence type="ECO:0000259" key="4">
    <source>
        <dbReference type="Pfam" id="PF07729"/>
    </source>
</evidence>
<dbReference type="Proteomes" id="UP000004386">
    <property type="component" value="Unassembled WGS sequence"/>
</dbReference>
<dbReference type="InterPro" id="IPR011711">
    <property type="entry name" value="GntR_C"/>
</dbReference>
<dbReference type="SUPFAM" id="SSF48008">
    <property type="entry name" value="GntR ligand-binding domain-like"/>
    <property type="match status" value="1"/>
</dbReference>
<dbReference type="EMBL" id="ACQA01000002">
    <property type="protein sequence ID" value="EEQ94408.1"/>
    <property type="molecule type" value="Genomic_DNA"/>
</dbReference>
<name>C4WQ65_9HYPH</name>
<dbReference type="HOGENOM" id="CLU_3011259_0_0_5"/>
<evidence type="ECO:0000313" key="5">
    <source>
        <dbReference type="EMBL" id="EEQ94408.1"/>
    </source>
</evidence>
<evidence type="ECO:0000256" key="2">
    <source>
        <dbReference type="ARBA" id="ARBA00023125"/>
    </source>
</evidence>
<evidence type="ECO:0000313" key="6">
    <source>
        <dbReference type="Proteomes" id="UP000004386"/>
    </source>
</evidence>
<comment type="caution">
    <text evidence="5">The sequence shown here is derived from an EMBL/GenBank/DDBJ whole genome shotgun (WGS) entry which is preliminary data.</text>
</comment>
<feature type="domain" description="GntR C-terminal" evidence="4">
    <location>
        <begin position="4"/>
        <end position="38"/>
    </location>
</feature>
<gene>
    <name evidence="5" type="ORF">OINT_2001637</name>
</gene>
<evidence type="ECO:0000256" key="3">
    <source>
        <dbReference type="ARBA" id="ARBA00023163"/>
    </source>
</evidence>
<reference evidence="5 6" key="1">
    <citation type="submission" date="2009-05" db="EMBL/GenBank/DDBJ databases">
        <authorList>
            <person name="Setubal J.C."/>
            <person name="Boyle S."/>
            <person name="Crasta O.R."/>
            <person name="Gillespie J.J."/>
            <person name="Kenyon R.W."/>
            <person name="Lu J."/>
            <person name="Mane S."/>
            <person name="Nagrani S."/>
            <person name="Shallom J.M."/>
            <person name="Shallom S."/>
            <person name="Shukla M."/>
            <person name="Snyder E.E."/>
            <person name="Sobral B.W."/>
            <person name="Wattam A.R."/>
            <person name="Will R."/>
            <person name="Williams K."/>
            <person name="Yoo H."/>
            <person name="Munk C."/>
            <person name="Tapia R."/>
            <person name="Green L."/>
            <person name="Rogers Y."/>
            <person name="Detter J.C."/>
            <person name="Bruce D."/>
            <person name="Brettin T.S."/>
            <person name="Tsolis R."/>
        </authorList>
    </citation>
    <scope>NUCLEOTIDE SEQUENCE [LARGE SCALE GENOMIC DNA]</scope>
    <source>
        <strain evidence="5 6">LMG 3301</strain>
    </source>
</reference>
<keyword evidence="2" id="KW-0238">DNA-binding</keyword>
<accession>C4WQ65</accession>
<sequence length="59" mass="6666">MRIHNRMRTSIQEHTEILDAIVAGDASAARELLRNHVAIQGDRFNDLMSTIASAFSRKE</sequence>
<keyword evidence="3" id="KW-0804">Transcription</keyword>
<dbReference type="Pfam" id="PF07729">
    <property type="entry name" value="FCD"/>
    <property type="match status" value="1"/>
</dbReference>
<protein>
    <submittedName>
        <fullName evidence="5">GntR family transcriptional regulator</fullName>
    </submittedName>
</protein>
<dbReference type="Gene3D" id="1.20.120.530">
    <property type="entry name" value="GntR ligand-binding domain-like"/>
    <property type="match status" value="1"/>
</dbReference>
<keyword evidence="1" id="KW-0805">Transcription regulation</keyword>
<dbReference type="AlphaFoldDB" id="C4WQ65"/>
<dbReference type="GO" id="GO:0003677">
    <property type="term" value="F:DNA binding"/>
    <property type="evidence" value="ECO:0007669"/>
    <property type="project" value="UniProtKB-KW"/>
</dbReference>
<dbReference type="InterPro" id="IPR008920">
    <property type="entry name" value="TF_FadR/GntR_C"/>
</dbReference>
<organism evidence="5 6">
    <name type="scientific">Brucella intermedia LMG 3301</name>
    <dbReference type="NCBI Taxonomy" id="641118"/>
    <lineage>
        <taxon>Bacteria</taxon>
        <taxon>Pseudomonadati</taxon>
        <taxon>Pseudomonadota</taxon>
        <taxon>Alphaproteobacteria</taxon>
        <taxon>Hyphomicrobiales</taxon>
        <taxon>Brucellaceae</taxon>
        <taxon>Brucella/Ochrobactrum group</taxon>
        <taxon>Brucella</taxon>
    </lineage>
</organism>